<sequence length="59" mass="6689">MNSARVYGNTYPVKDLLKSECKARWNAAEKAWYVPQNMLLIAMAIVERGCTADQFHGRA</sequence>
<protein>
    <recommendedName>
        <fullName evidence="2">DUF5710 domain-containing protein</fullName>
    </recommendedName>
</protein>
<organism evidence="1">
    <name type="scientific">uncultured Caudovirales phage</name>
    <dbReference type="NCBI Taxonomy" id="2100421"/>
    <lineage>
        <taxon>Viruses</taxon>
        <taxon>Duplodnaviria</taxon>
        <taxon>Heunggongvirae</taxon>
        <taxon>Uroviricota</taxon>
        <taxon>Caudoviricetes</taxon>
        <taxon>Peduoviridae</taxon>
        <taxon>Maltschvirus</taxon>
        <taxon>Maltschvirus maltsch</taxon>
    </lineage>
</organism>
<evidence type="ECO:0008006" key="2">
    <source>
        <dbReference type="Google" id="ProtNLM"/>
    </source>
</evidence>
<gene>
    <name evidence="1" type="ORF">UFOVP836_3</name>
</gene>
<evidence type="ECO:0000313" key="1">
    <source>
        <dbReference type="EMBL" id="CAB4165924.1"/>
    </source>
</evidence>
<accession>A0A6J5PE92</accession>
<dbReference type="EMBL" id="LR796794">
    <property type="protein sequence ID" value="CAB4165924.1"/>
    <property type="molecule type" value="Genomic_DNA"/>
</dbReference>
<name>A0A6J5PE92_9CAUD</name>
<reference evidence="1" key="1">
    <citation type="submission" date="2020-04" db="EMBL/GenBank/DDBJ databases">
        <authorList>
            <person name="Chiriac C."/>
            <person name="Salcher M."/>
            <person name="Ghai R."/>
            <person name="Kavagutti S V."/>
        </authorList>
    </citation>
    <scope>NUCLEOTIDE SEQUENCE</scope>
</reference>
<proteinExistence type="predicted"/>